<sequence length="77" mass="9054">MHDQIELEKPEFRPQRMRLRVGRGLALLGDVRIRKIDRMHPSSSPAPHTHAFTPTKIGILWHTEKEPLHLEHYDNSK</sequence>
<dbReference type="EMBL" id="BPLR01005547">
    <property type="protein sequence ID" value="GIY03157.1"/>
    <property type="molecule type" value="Genomic_DNA"/>
</dbReference>
<keyword evidence="2" id="KW-1185">Reference proteome</keyword>
<accession>A0AAV4Q1H3</accession>
<organism evidence="1 2">
    <name type="scientific">Caerostris extrusa</name>
    <name type="common">Bark spider</name>
    <name type="synonym">Caerostris bankana</name>
    <dbReference type="NCBI Taxonomy" id="172846"/>
    <lineage>
        <taxon>Eukaryota</taxon>
        <taxon>Metazoa</taxon>
        <taxon>Ecdysozoa</taxon>
        <taxon>Arthropoda</taxon>
        <taxon>Chelicerata</taxon>
        <taxon>Arachnida</taxon>
        <taxon>Araneae</taxon>
        <taxon>Araneomorphae</taxon>
        <taxon>Entelegynae</taxon>
        <taxon>Araneoidea</taxon>
        <taxon>Araneidae</taxon>
        <taxon>Caerostris</taxon>
    </lineage>
</organism>
<comment type="caution">
    <text evidence="1">The sequence shown here is derived from an EMBL/GenBank/DDBJ whole genome shotgun (WGS) entry which is preliminary data.</text>
</comment>
<protein>
    <submittedName>
        <fullName evidence="1">Uncharacterized protein</fullName>
    </submittedName>
</protein>
<gene>
    <name evidence="1" type="ORF">CEXT_605261</name>
</gene>
<reference evidence="1 2" key="1">
    <citation type="submission" date="2021-06" db="EMBL/GenBank/DDBJ databases">
        <title>Caerostris extrusa draft genome.</title>
        <authorList>
            <person name="Kono N."/>
            <person name="Arakawa K."/>
        </authorList>
    </citation>
    <scope>NUCLEOTIDE SEQUENCE [LARGE SCALE GENOMIC DNA]</scope>
</reference>
<dbReference type="Proteomes" id="UP001054945">
    <property type="component" value="Unassembled WGS sequence"/>
</dbReference>
<dbReference type="AlphaFoldDB" id="A0AAV4Q1H3"/>
<evidence type="ECO:0000313" key="2">
    <source>
        <dbReference type="Proteomes" id="UP001054945"/>
    </source>
</evidence>
<evidence type="ECO:0000313" key="1">
    <source>
        <dbReference type="EMBL" id="GIY03157.1"/>
    </source>
</evidence>
<name>A0AAV4Q1H3_CAEEX</name>
<proteinExistence type="predicted"/>